<dbReference type="OrthoDB" id="6499973at2759"/>
<feature type="transmembrane region" description="Helical" evidence="3">
    <location>
        <begin position="558"/>
        <end position="581"/>
    </location>
</feature>
<feature type="transmembrane region" description="Helical" evidence="3">
    <location>
        <begin position="529"/>
        <end position="552"/>
    </location>
</feature>
<dbReference type="GO" id="GO:0016020">
    <property type="term" value="C:membrane"/>
    <property type="evidence" value="ECO:0007669"/>
    <property type="project" value="UniProtKB-SubCell"/>
</dbReference>
<dbReference type="PANTHER" id="PTHR11360:SF286">
    <property type="entry name" value="GH22266P"/>
    <property type="match status" value="1"/>
</dbReference>
<evidence type="ECO:0000313" key="6">
    <source>
        <dbReference type="Proteomes" id="UP000597762"/>
    </source>
</evidence>
<feature type="transmembrane region" description="Helical" evidence="3">
    <location>
        <begin position="492"/>
        <end position="517"/>
    </location>
</feature>
<accession>A0A812BJT6</accession>
<comment type="subcellular location">
    <subcellularLocation>
        <location evidence="1">Membrane</location>
        <topology evidence="1">Multi-pass membrane protein</topology>
    </subcellularLocation>
</comment>
<keyword evidence="6" id="KW-1185">Reference proteome</keyword>
<dbReference type="PROSITE" id="PS50850">
    <property type="entry name" value="MFS"/>
    <property type="match status" value="1"/>
</dbReference>
<evidence type="ECO:0000313" key="5">
    <source>
        <dbReference type="EMBL" id="CAE1230988.1"/>
    </source>
</evidence>
<keyword evidence="3" id="KW-0472">Membrane</keyword>
<dbReference type="EMBL" id="CAHIKZ030000644">
    <property type="protein sequence ID" value="CAE1230988.1"/>
    <property type="molecule type" value="Genomic_DNA"/>
</dbReference>
<dbReference type="InterPro" id="IPR050327">
    <property type="entry name" value="Proton-linked_MCT"/>
</dbReference>
<dbReference type="InterPro" id="IPR020846">
    <property type="entry name" value="MFS_dom"/>
</dbReference>
<feature type="region of interest" description="Disordered" evidence="2">
    <location>
        <begin position="184"/>
        <end position="340"/>
    </location>
</feature>
<gene>
    <name evidence="5" type="ORF">SPHA_17935</name>
</gene>
<dbReference type="Pfam" id="PF07690">
    <property type="entry name" value="MFS_1"/>
    <property type="match status" value="2"/>
</dbReference>
<reference evidence="5" key="1">
    <citation type="submission" date="2021-01" db="EMBL/GenBank/DDBJ databases">
        <authorList>
            <person name="Li R."/>
            <person name="Bekaert M."/>
        </authorList>
    </citation>
    <scope>NUCLEOTIDE SEQUENCE</scope>
    <source>
        <strain evidence="5">Farmed</strain>
    </source>
</reference>
<sequence length="619" mass="67022">MEPEIPVEDNVDTFIPTPPDGGWGWVIVGASLISNIIVDGVAYSFGVFMDEFVNYFKASKSKTALVGSVLAGTYLCAGPIVSAFTNRYGCRPVAIVGSIIGAFAFLLATLSPNVDILIVLYGAVGGFGLGLIYLPSIVSVGYYFDRRRAIATGIAVCGSGFGAFIFAPLGHTIFLKRQDSEQKRPKKLSLSDRGDTVSKASTPSELPKIVVHDPVTSKSPSPNSDTTVTNESSKVQQDTTGSRTTSLRRQDSEQTSSPKSVTRASSKATTPQKRHQSDEISPSPSISTPATPVTPEESITGGDKTLSSSGNFKKENSSSRPIVGSMPNCLPTETKESNTPLLAEDRKHLLVKHNKDGTKEYWNRSSDFAVSNFRSNKDLIVPKEDYARPLYRKDIFYSGNPAFGIVCFANILVFLGYFIPFVFLRDRATEELNITPENAAFLLSIIGITNTIGRVLTGALADLRKVDSLIINNISLIITGLATALSPLCKSYVTLCIYTAVFGLNAAAFISLTSIIICDLLGLDKLTNAFGLLSLVRGISTILGPPLAGAIYDKTNSYHMAFIVGGILIIIGGLLHFILFIPPIAKRRKEFQKQIMIDPQDCIIEETVEELPYEEQQQI</sequence>
<dbReference type="CDD" id="cd17352">
    <property type="entry name" value="MFS_MCT_SLC16"/>
    <property type="match status" value="1"/>
</dbReference>
<dbReference type="InterPro" id="IPR011701">
    <property type="entry name" value="MFS"/>
</dbReference>
<dbReference type="Proteomes" id="UP000597762">
    <property type="component" value="Unassembled WGS sequence"/>
</dbReference>
<feature type="transmembrane region" description="Helical" evidence="3">
    <location>
        <begin position="91"/>
        <end position="110"/>
    </location>
</feature>
<feature type="compositionally biased region" description="Low complexity" evidence="2">
    <location>
        <begin position="281"/>
        <end position="295"/>
    </location>
</feature>
<comment type="caution">
    <text evidence="5">The sequence shown here is derived from an EMBL/GenBank/DDBJ whole genome shotgun (WGS) entry which is preliminary data.</text>
</comment>
<feature type="transmembrane region" description="Helical" evidence="3">
    <location>
        <begin position="439"/>
        <end position="457"/>
    </location>
</feature>
<feature type="transmembrane region" description="Helical" evidence="3">
    <location>
        <begin position="469"/>
        <end position="486"/>
    </location>
</feature>
<keyword evidence="3" id="KW-1133">Transmembrane helix</keyword>
<feature type="transmembrane region" description="Helical" evidence="3">
    <location>
        <begin position="117"/>
        <end position="144"/>
    </location>
</feature>
<feature type="transmembrane region" description="Helical" evidence="3">
    <location>
        <begin position="22"/>
        <end position="43"/>
    </location>
</feature>
<feature type="domain" description="Major facilitator superfamily (MFS) profile" evidence="4">
    <location>
        <begin position="402"/>
        <end position="619"/>
    </location>
</feature>
<dbReference type="SUPFAM" id="SSF103473">
    <property type="entry name" value="MFS general substrate transporter"/>
    <property type="match status" value="2"/>
</dbReference>
<dbReference type="GO" id="GO:0008028">
    <property type="term" value="F:monocarboxylic acid transmembrane transporter activity"/>
    <property type="evidence" value="ECO:0007669"/>
    <property type="project" value="TreeGrafter"/>
</dbReference>
<proteinExistence type="predicted"/>
<protein>
    <recommendedName>
        <fullName evidence="4">Major facilitator superfamily (MFS) profile domain-containing protein</fullName>
    </recommendedName>
</protein>
<feature type="compositionally biased region" description="Polar residues" evidence="2">
    <location>
        <begin position="216"/>
        <end position="271"/>
    </location>
</feature>
<dbReference type="Gene3D" id="1.20.1250.20">
    <property type="entry name" value="MFS general substrate transporter like domains"/>
    <property type="match status" value="2"/>
</dbReference>
<feature type="compositionally biased region" description="Basic and acidic residues" evidence="2">
    <location>
        <begin position="184"/>
        <end position="196"/>
    </location>
</feature>
<dbReference type="AlphaFoldDB" id="A0A812BJT6"/>
<evidence type="ECO:0000256" key="3">
    <source>
        <dbReference type="SAM" id="Phobius"/>
    </source>
</evidence>
<feature type="transmembrane region" description="Helical" evidence="3">
    <location>
        <begin position="150"/>
        <end position="175"/>
    </location>
</feature>
<organism evidence="5 6">
    <name type="scientific">Acanthosepion pharaonis</name>
    <name type="common">Pharaoh cuttlefish</name>
    <name type="synonym">Sepia pharaonis</name>
    <dbReference type="NCBI Taxonomy" id="158019"/>
    <lineage>
        <taxon>Eukaryota</taxon>
        <taxon>Metazoa</taxon>
        <taxon>Spiralia</taxon>
        <taxon>Lophotrochozoa</taxon>
        <taxon>Mollusca</taxon>
        <taxon>Cephalopoda</taxon>
        <taxon>Coleoidea</taxon>
        <taxon>Decapodiformes</taxon>
        <taxon>Sepiida</taxon>
        <taxon>Sepiina</taxon>
        <taxon>Sepiidae</taxon>
        <taxon>Acanthosepion</taxon>
    </lineage>
</organism>
<evidence type="ECO:0000256" key="1">
    <source>
        <dbReference type="ARBA" id="ARBA00004141"/>
    </source>
</evidence>
<dbReference type="InterPro" id="IPR036259">
    <property type="entry name" value="MFS_trans_sf"/>
</dbReference>
<evidence type="ECO:0000256" key="2">
    <source>
        <dbReference type="SAM" id="MobiDB-lite"/>
    </source>
</evidence>
<feature type="transmembrane region" description="Helical" evidence="3">
    <location>
        <begin position="395"/>
        <end position="419"/>
    </location>
</feature>
<feature type="transmembrane region" description="Helical" evidence="3">
    <location>
        <begin position="64"/>
        <end position="85"/>
    </location>
</feature>
<name>A0A812BJT6_ACAPH</name>
<dbReference type="PANTHER" id="PTHR11360">
    <property type="entry name" value="MONOCARBOXYLATE TRANSPORTER"/>
    <property type="match status" value="1"/>
</dbReference>
<keyword evidence="3" id="KW-0812">Transmembrane</keyword>
<evidence type="ECO:0000259" key="4">
    <source>
        <dbReference type="PROSITE" id="PS50850"/>
    </source>
</evidence>